<dbReference type="VEuPathDB" id="VectorBase:ISCW007785"/>
<dbReference type="InParanoid" id="B7PV69"/>
<accession>B7PV69</accession>
<evidence type="ECO:0000313" key="3">
    <source>
        <dbReference type="EnsemblMetazoa" id="ISCW007785-PA"/>
    </source>
</evidence>
<dbReference type="Proteomes" id="UP000001555">
    <property type="component" value="Unassembled WGS sequence"/>
</dbReference>
<dbReference type="HOGENOM" id="CLU_895117_0_0_1"/>
<proteinExistence type="predicted"/>
<reference evidence="3" key="2">
    <citation type="submission" date="2020-05" db="UniProtKB">
        <authorList>
            <consortium name="EnsemblMetazoa"/>
        </authorList>
    </citation>
    <scope>IDENTIFICATION</scope>
    <source>
        <strain evidence="3">wikel</strain>
    </source>
</reference>
<dbReference type="AlphaFoldDB" id="B7PV69"/>
<dbReference type="EMBL" id="ABJB010978789">
    <property type="status" value="NOT_ANNOTATED_CDS"/>
    <property type="molecule type" value="Genomic_DNA"/>
</dbReference>
<feature type="region of interest" description="Disordered" evidence="1">
    <location>
        <begin position="179"/>
        <end position="241"/>
    </location>
</feature>
<name>B7PV69_IXOSC</name>
<dbReference type="PaxDb" id="6945-B7PV69"/>
<dbReference type="VEuPathDB" id="VectorBase:ISCP_005255"/>
<sequence>MGYTLCSGGSHQQQQMAPLGLAAFQLPPGQGPTLMAVAPKPVSLLGHHHHHHTPFTVADTADVHRAPSEAPFEFPGFLARERGNQDMGSVWQLPVPERGRGAGGGPLDEAALQCPPARGARHPLPVQVAQPTGVAALYHRGLSLLPDLRLLGHPLQQQPPVPAGPPFPLRPQQLVQLAPRLCSPPSPGPPSQGGRGPRGGRRRGAGAPRGGAPTPPRGDGGSPAAPGAPQQVLEVTGLREGLDPSELERQLEPLLALGARLQPLGPPRGVQQAPQRILAVFESPAAAQGALATLRSPLFQLRPLHGPQPPS</sequence>
<dbReference type="EnsemblMetazoa" id="ISCW007785-RA">
    <property type="protein sequence ID" value="ISCW007785-PA"/>
    <property type="gene ID" value="ISCW007785"/>
</dbReference>
<protein>
    <submittedName>
        <fullName evidence="2 3">Uncharacterized protein</fullName>
    </submittedName>
</protein>
<reference evidence="2 4" key="1">
    <citation type="submission" date="2008-03" db="EMBL/GenBank/DDBJ databases">
        <title>Annotation of Ixodes scapularis.</title>
        <authorList>
            <consortium name="Ixodes scapularis Genome Project Consortium"/>
            <person name="Caler E."/>
            <person name="Hannick L.I."/>
            <person name="Bidwell S."/>
            <person name="Joardar V."/>
            <person name="Thiagarajan M."/>
            <person name="Amedeo P."/>
            <person name="Galinsky K.J."/>
            <person name="Schobel S."/>
            <person name="Inman J."/>
            <person name="Hostetler J."/>
            <person name="Miller J."/>
            <person name="Hammond M."/>
            <person name="Megy K."/>
            <person name="Lawson D."/>
            <person name="Kodira C."/>
            <person name="Sutton G."/>
            <person name="Meyer J."/>
            <person name="Hill C.A."/>
            <person name="Birren B."/>
            <person name="Nene V."/>
            <person name="Collins F."/>
            <person name="Alarcon-Chaidez F."/>
            <person name="Wikel S."/>
            <person name="Strausberg R."/>
        </authorList>
    </citation>
    <scope>NUCLEOTIDE SEQUENCE [LARGE SCALE GENOMIC DNA]</scope>
    <source>
        <strain evidence="4">Wikel</strain>
        <strain evidence="2">Wikel colony</strain>
    </source>
</reference>
<dbReference type="VEuPathDB" id="VectorBase:ISCI007785"/>
<dbReference type="EMBL" id="ABJB010999339">
    <property type="status" value="NOT_ANNOTATED_CDS"/>
    <property type="molecule type" value="Genomic_DNA"/>
</dbReference>
<keyword evidence="4" id="KW-1185">Reference proteome</keyword>
<evidence type="ECO:0000313" key="2">
    <source>
        <dbReference type="EMBL" id="EEC10491.1"/>
    </source>
</evidence>
<dbReference type="OrthoDB" id="278430at2759"/>
<evidence type="ECO:0000313" key="4">
    <source>
        <dbReference type="Proteomes" id="UP000001555"/>
    </source>
</evidence>
<dbReference type="EMBL" id="DS798230">
    <property type="protein sequence ID" value="EEC10491.1"/>
    <property type="molecule type" value="Genomic_DNA"/>
</dbReference>
<gene>
    <name evidence="2" type="ORF">IscW_ISCW007785</name>
</gene>
<evidence type="ECO:0000256" key="1">
    <source>
        <dbReference type="SAM" id="MobiDB-lite"/>
    </source>
</evidence>
<organism>
    <name type="scientific">Ixodes scapularis</name>
    <name type="common">Black-legged tick</name>
    <name type="synonym">Deer tick</name>
    <dbReference type="NCBI Taxonomy" id="6945"/>
    <lineage>
        <taxon>Eukaryota</taxon>
        <taxon>Metazoa</taxon>
        <taxon>Ecdysozoa</taxon>
        <taxon>Arthropoda</taxon>
        <taxon>Chelicerata</taxon>
        <taxon>Arachnida</taxon>
        <taxon>Acari</taxon>
        <taxon>Parasitiformes</taxon>
        <taxon>Ixodida</taxon>
        <taxon>Ixodoidea</taxon>
        <taxon>Ixodidae</taxon>
        <taxon>Ixodinae</taxon>
        <taxon>Ixodes</taxon>
    </lineage>
</organism>